<sequence>MKAKRGAASQKRAAKSKRPSGSGFASNPRRGSEKEGGRPKDAAKATVVESASGATGDASPHRALVDGPASATMEDPAKVDPLDGPDKALVPIPSLTKDDIASLRFDRKLSLDEMIERFEDARRGDTFAATVIANRHFVSEKLLYRFTSAILQVESRTDRAETKEEEAANMRQFRQDLIAHCWSNDYPLKVELQRAEGRLLRVLQGDSIKNDVRRNCGTTTLQVDAFWIVVFAAIAAWEERGKENPELVNVDMQKALTTCAQACRTLDEVNKRLSPSLAAVQKILESADPNVQQEVVAELDDDDVADMSSFAEQVRLFPSGAYGALVVRMSSILDYIMADKYGIAAVGLQPFRFEVPTKEIESKLVTFAKNSQKIRRAR</sequence>
<protein>
    <submittedName>
        <fullName evidence="2">Uncharacterized protein</fullName>
    </submittedName>
</protein>
<dbReference type="KEGG" id="ccp:CHC_T00004509001"/>
<feature type="compositionally biased region" description="Basic and acidic residues" evidence="1">
    <location>
        <begin position="75"/>
        <end position="85"/>
    </location>
</feature>
<keyword evidence="3" id="KW-1185">Reference proteome</keyword>
<organism evidence="2 3">
    <name type="scientific">Chondrus crispus</name>
    <name type="common">Carrageen Irish moss</name>
    <name type="synonym">Polymorpha crispa</name>
    <dbReference type="NCBI Taxonomy" id="2769"/>
    <lineage>
        <taxon>Eukaryota</taxon>
        <taxon>Rhodophyta</taxon>
        <taxon>Florideophyceae</taxon>
        <taxon>Rhodymeniophycidae</taxon>
        <taxon>Gigartinales</taxon>
        <taxon>Gigartinaceae</taxon>
        <taxon>Chondrus</taxon>
    </lineage>
</organism>
<proteinExistence type="predicted"/>
<evidence type="ECO:0000256" key="1">
    <source>
        <dbReference type="SAM" id="MobiDB-lite"/>
    </source>
</evidence>
<evidence type="ECO:0000313" key="2">
    <source>
        <dbReference type="EMBL" id="CDF36091.1"/>
    </source>
</evidence>
<dbReference type="GeneID" id="17323620"/>
<dbReference type="OMA" id="ANRWVIR"/>
<evidence type="ECO:0000313" key="3">
    <source>
        <dbReference type="Proteomes" id="UP000012073"/>
    </source>
</evidence>
<gene>
    <name evidence="2" type="ORF">CHC_T00004509001</name>
</gene>
<feature type="compositionally biased region" description="Low complexity" evidence="1">
    <location>
        <begin position="1"/>
        <end position="11"/>
    </location>
</feature>
<dbReference type="RefSeq" id="XP_005715910.1">
    <property type="nucleotide sequence ID" value="XM_005715853.1"/>
</dbReference>
<reference evidence="3" key="1">
    <citation type="journal article" date="2013" name="Proc. Natl. Acad. Sci. U.S.A.">
        <title>Genome structure and metabolic features in the red seaweed Chondrus crispus shed light on evolution of the Archaeplastida.</title>
        <authorList>
            <person name="Collen J."/>
            <person name="Porcel B."/>
            <person name="Carre W."/>
            <person name="Ball S.G."/>
            <person name="Chaparro C."/>
            <person name="Tonon T."/>
            <person name="Barbeyron T."/>
            <person name="Michel G."/>
            <person name="Noel B."/>
            <person name="Valentin K."/>
            <person name="Elias M."/>
            <person name="Artiguenave F."/>
            <person name="Arun A."/>
            <person name="Aury J.M."/>
            <person name="Barbosa-Neto J.F."/>
            <person name="Bothwell J.H."/>
            <person name="Bouget F.Y."/>
            <person name="Brillet L."/>
            <person name="Cabello-Hurtado F."/>
            <person name="Capella-Gutierrez S."/>
            <person name="Charrier B."/>
            <person name="Cladiere L."/>
            <person name="Cock J.M."/>
            <person name="Coelho S.M."/>
            <person name="Colleoni C."/>
            <person name="Czjzek M."/>
            <person name="Da Silva C."/>
            <person name="Delage L."/>
            <person name="Denoeud F."/>
            <person name="Deschamps P."/>
            <person name="Dittami S.M."/>
            <person name="Gabaldon T."/>
            <person name="Gachon C.M."/>
            <person name="Groisillier A."/>
            <person name="Herve C."/>
            <person name="Jabbari K."/>
            <person name="Katinka M."/>
            <person name="Kloareg B."/>
            <person name="Kowalczyk N."/>
            <person name="Labadie K."/>
            <person name="Leblanc C."/>
            <person name="Lopez P.J."/>
            <person name="McLachlan D.H."/>
            <person name="Meslet-Cladiere L."/>
            <person name="Moustafa A."/>
            <person name="Nehr Z."/>
            <person name="Nyvall Collen P."/>
            <person name="Panaud O."/>
            <person name="Partensky F."/>
            <person name="Poulain J."/>
            <person name="Rensing S.A."/>
            <person name="Rousvoal S."/>
            <person name="Samson G."/>
            <person name="Symeonidi A."/>
            <person name="Weissenbach J."/>
            <person name="Zambounis A."/>
            <person name="Wincker P."/>
            <person name="Boyen C."/>
        </authorList>
    </citation>
    <scope>NUCLEOTIDE SEQUENCE [LARGE SCALE GENOMIC DNA]</scope>
    <source>
        <strain evidence="3">cv. Stackhouse</strain>
    </source>
</reference>
<dbReference type="EMBL" id="HG001759">
    <property type="protein sequence ID" value="CDF36091.1"/>
    <property type="molecule type" value="Genomic_DNA"/>
</dbReference>
<feature type="compositionally biased region" description="Basic and acidic residues" evidence="1">
    <location>
        <begin position="30"/>
        <end position="43"/>
    </location>
</feature>
<dbReference type="Proteomes" id="UP000012073">
    <property type="component" value="Unassembled WGS sequence"/>
</dbReference>
<dbReference type="OrthoDB" id="4544at2759"/>
<dbReference type="AlphaFoldDB" id="R7QF76"/>
<dbReference type="Gramene" id="CDF36091">
    <property type="protein sequence ID" value="CDF36091"/>
    <property type="gene ID" value="CHC_T00004509001"/>
</dbReference>
<feature type="region of interest" description="Disordered" evidence="1">
    <location>
        <begin position="1"/>
        <end position="85"/>
    </location>
</feature>
<accession>R7QF76</accession>
<name>R7QF76_CHOCR</name>